<dbReference type="InterPro" id="IPR001245">
    <property type="entry name" value="Ser-Thr/Tyr_kinase_cat_dom"/>
</dbReference>
<evidence type="ECO:0000313" key="3">
    <source>
        <dbReference type="Proteomes" id="UP001221142"/>
    </source>
</evidence>
<keyword evidence="3" id="KW-1185">Reference proteome</keyword>
<sequence length="326" mass="36694">MDREEFESKAQICIDVIHGLLTILRDNTEQGLFRDDAVFLVNLCQRAMLLPKSFVSSDRLLIEDNAPIDTGASSEVYRGKLGHTEVAVKSFRLYFRTGYLVRKRFIKEALILEMAQHPNVLRFMSIVHEKSEICIITPWHARGHIMNYTAAVPSVPRKELLEQVADGLHFLSQYNIVHGDLKGRNILIDDDGKALIADLGLSFIEREQDVTAASKSSTCGGTSRWMAPERLVPSAFDRPSPKATASSDVYSFGMLMLEVYTGAPPWASQPAEMVVLLDVVRNIRPLRPTDGSIDDAMWRIVEQCWAHQPEERPTILQVYNLLACIP</sequence>
<dbReference type="GO" id="GO:0004674">
    <property type="term" value="F:protein serine/threonine kinase activity"/>
    <property type="evidence" value="ECO:0007669"/>
    <property type="project" value="TreeGrafter"/>
</dbReference>
<reference evidence="2" key="1">
    <citation type="submission" date="2023-03" db="EMBL/GenBank/DDBJ databases">
        <title>Massive genome expansion in bonnet fungi (Mycena s.s.) driven by repeated elements and novel gene families across ecological guilds.</title>
        <authorList>
            <consortium name="Lawrence Berkeley National Laboratory"/>
            <person name="Harder C.B."/>
            <person name="Miyauchi S."/>
            <person name="Viragh M."/>
            <person name="Kuo A."/>
            <person name="Thoen E."/>
            <person name="Andreopoulos B."/>
            <person name="Lu D."/>
            <person name="Skrede I."/>
            <person name="Drula E."/>
            <person name="Henrissat B."/>
            <person name="Morin E."/>
            <person name="Kohler A."/>
            <person name="Barry K."/>
            <person name="LaButti K."/>
            <person name="Morin E."/>
            <person name="Salamov A."/>
            <person name="Lipzen A."/>
            <person name="Mereny Z."/>
            <person name="Hegedus B."/>
            <person name="Baldrian P."/>
            <person name="Stursova M."/>
            <person name="Weitz H."/>
            <person name="Taylor A."/>
            <person name="Grigoriev I.V."/>
            <person name="Nagy L.G."/>
            <person name="Martin F."/>
            <person name="Kauserud H."/>
        </authorList>
    </citation>
    <scope>NUCLEOTIDE SEQUENCE</scope>
    <source>
        <strain evidence="2">9284</strain>
    </source>
</reference>
<dbReference type="PROSITE" id="PS00108">
    <property type="entry name" value="PROTEIN_KINASE_ST"/>
    <property type="match status" value="1"/>
</dbReference>
<keyword evidence="2" id="KW-0808">Transferase</keyword>
<comment type="caution">
    <text evidence="2">The sequence shown here is derived from an EMBL/GenBank/DDBJ whole genome shotgun (WGS) entry which is preliminary data.</text>
</comment>
<organism evidence="2 3">
    <name type="scientific">Roridomyces roridus</name>
    <dbReference type="NCBI Taxonomy" id="1738132"/>
    <lineage>
        <taxon>Eukaryota</taxon>
        <taxon>Fungi</taxon>
        <taxon>Dikarya</taxon>
        <taxon>Basidiomycota</taxon>
        <taxon>Agaricomycotina</taxon>
        <taxon>Agaricomycetes</taxon>
        <taxon>Agaricomycetidae</taxon>
        <taxon>Agaricales</taxon>
        <taxon>Marasmiineae</taxon>
        <taxon>Mycenaceae</taxon>
        <taxon>Roridomyces</taxon>
    </lineage>
</organism>
<evidence type="ECO:0000259" key="1">
    <source>
        <dbReference type="PROSITE" id="PS50011"/>
    </source>
</evidence>
<proteinExistence type="predicted"/>
<dbReference type="AlphaFoldDB" id="A0AAD7FWM9"/>
<name>A0AAD7FWM9_9AGAR</name>
<feature type="domain" description="Protein kinase" evidence="1">
    <location>
        <begin position="62"/>
        <end position="326"/>
    </location>
</feature>
<keyword evidence="2" id="KW-0418">Kinase</keyword>
<gene>
    <name evidence="2" type="ORF">FB45DRAFT_826123</name>
</gene>
<dbReference type="InterPro" id="IPR008271">
    <property type="entry name" value="Ser/Thr_kinase_AS"/>
</dbReference>
<protein>
    <submittedName>
        <fullName evidence="2">Kinase-like domain-containing protein</fullName>
    </submittedName>
</protein>
<dbReference type="PROSITE" id="PS50011">
    <property type="entry name" value="PROTEIN_KINASE_DOM"/>
    <property type="match status" value="1"/>
</dbReference>
<dbReference type="SUPFAM" id="SSF56112">
    <property type="entry name" value="Protein kinase-like (PK-like)"/>
    <property type="match status" value="1"/>
</dbReference>
<dbReference type="SMART" id="SM00220">
    <property type="entry name" value="S_TKc"/>
    <property type="match status" value="1"/>
</dbReference>
<evidence type="ECO:0000313" key="2">
    <source>
        <dbReference type="EMBL" id="KAJ7641852.1"/>
    </source>
</evidence>
<accession>A0AAD7FWM9</accession>
<dbReference type="InterPro" id="IPR011009">
    <property type="entry name" value="Kinase-like_dom_sf"/>
</dbReference>
<dbReference type="Gene3D" id="1.10.510.10">
    <property type="entry name" value="Transferase(Phosphotransferase) domain 1"/>
    <property type="match status" value="1"/>
</dbReference>
<dbReference type="GO" id="GO:0005524">
    <property type="term" value="F:ATP binding"/>
    <property type="evidence" value="ECO:0007669"/>
    <property type="project" value="InterPro"/>
</dbReference>
<dbReference type="Proteomes" id="UP001221142">
    <property type="component" value="Unassembled WGS sequence"/>
</dbReference>
<dbReference type="InterPro" id="IPR051681">
    <property type="entry name" value="Ser/Thr_Kinases-Pseudokinases"/>
</dbReference>
<dbReference type="EMBL" id="JARKIF010000004">
    <property type="protein sequence ID" value="KAJ7641852.1"/>
    <property type="molecule type" value="Genomic_DNA"/>
</dbReference>
<dbReference type="PANTHER" id="PTHR44329">
    <property type="entry name" value="SERINE/THREONINE-PROTEIN KINASE TNNI3K-RELATED"/>
    <property type="match status" value="1"/>
</dbReference>
<dbReference type="Pfam" id="PF07714">
    <property type="entry name" value="PK_Tyr_Ser-Thr"/>
    <property type="match status" value="1"/>
</dbReference>
<dbReference type="InterPro" id="IPR000719">
    <property type="entry name" value="Prot_kinase_dom"/>
</dbReference>